<dbReference type="RefSeq" id="WP_067036076.1">
    <property type="nucleotide sequence ID" value="NZ_KQ949141.1"/>
</dbReference>
<reference evidence="2 3" key="1">
    <citation type="submission" date="2015-10" db="EMBL/GenBank/DDBJ databases">
        <title>Draft genome sequence of Streptomyces sp. RV15, isolated from a marine sponge.</title>
        <authorList>
            <person name="Ruckert C."/>
            <person name="Abdelmohsen U.R."/>
            <person name="Winkler A."/>
            <person name="Hentschel U."/>
            <person name="Kalinowski J."/>
            <person name="Kampfer P."/>
            <person name="Glaeser S."/>
        </authorList>
    </citation>
    <scope>NUCLEOTIDE SEQUENCE [LARGE SCALE GENOMIC DNA]</scope>
    <source>
        <strain evidence="2 3">RV15</strain>
    </source>
</reference>
<evidence type="ECO:0000313" key="3">
    <source>
        <dbReference type="Proteomes" id="UP000053260"/>
    </source>
</evidence>
<keyword evidence="3" id="KW-1185">Reference proteome</keyword>
<organism evidence="2 3">
    <name type="scientific">Streptomyces dysideae</name>
    <dbReference type="NCBI Taxonomy" id="909626"/>
    <lineage>
        <taxon>Bacteria</taxon>
        <taxon>Bacillati</taxon>
        <taxon>Actinomycetota</taxon>
        <taxon>Actinomycetes</taxon>
        <taxon>Kitasatosporales</taxon>
        <taxon>Streptomycetaceae</taxon>
        <taxon>Streptomyces</taxon>
    </lineage>
</organism>
<keyword evidence="1" id="KW-0812">Transmembrane</keyword>
<proteinExistence type="predicted"/>
<feature type="transmembrane region" description="Helical" evidence="1">
    <location>
        <begin position="20"/>
        <end position="43"/>
    </location>
</feature>
<comment type="caution">
    <text evidence="2">The sequence shown here is derived from an EMBL/GenBank/DDBJ whole genome shotgun (WGS) entry which is preliminary data.</text>
</comment>
<dbReference type="Proteomes" id="UP000053260">
    <property type="component" value="Unassembled WGS sequence"/>
</dbReference>
<keyword evidence="1" id="KW-1133">Transmembrane helix</keyword>
<name>A0A101UPC7_9ACTN</name>
<sequence>MPTRAQASLPRDREGALNAVLSALRVVWCCAGPLIVAGIGLSLTGAALHSAWLVTVGGVIVLMGTGHALRCHRLRRLGLAGPDDCCSAVDMPTGRNVD</sequence>
<dbReference type="AlphaFoldDB" id="A0A101UPC7"/>
<evidence type="ECO:0000313" key="2">
    <source>
        <dbReference type="EMBL" id="KUO14428.1"/>
    </source>
</evidence>
<evidence type="ECO:0000256" key="1">
    <source>
        <dbReference type="SAM" id="Phobius"/>
    </source>
</evidence>
<gene>
    <name evidence="2" type="ORF">AQJ91_46885</name>
</gene>
<feature type="transmembrane region" description="Helical" evidence="1">
    <location>
        <begin position="49"/>
        <end position="69"/>
    </location>
</feature>
<dbReference type="EMBL" id="LMXB01000150">
    <property type="protein sequence ID" value="KUO14428.1"/>
    <property type="molecule type" value="Genomic_DNA"/>
</dbReference>
<protein>
    <submittedName>
        <fullName evidence="2">Uncharacterized protein</fullName>
    </submittedName>
</protein>
<keyword evidence="1" id="KW-0472">Membrane</keyword>
<accession>A0A101UPC7</accession>